<gene>
    <name evidence="6" type="ORF">FHX59_000681</name>
</gene>
<dbReference type="CDD" id="cd08422">
    <property type="entry name" value="PBP2_CrgA_like"/>
    <property type="match status" value="1"/>
</dbReference>
<dbReference type="SUPFAM" id="SSF53850">
    <property type="entry name" value="Periplasmic binding protein-like II"/>
    <property type="match status" value="1"/>
</dbReference>
<evidence type="ECO:0000256" key="4">
    <source>
        <dbReference type="ARBA" id="ARBA00023163"/>
    </source>
</evidence>
<dbReference type="Proteomes" id="UP000533533">
    <property type="component" value="Unassembled WGS sequence"/>
</dbReference>
<dbReference type="PROSITE" id="PS50931">
    <property type="entry name" value="HTH_LYSR"/>
    <property type="match status" value="1"/>
</dbReference>
<dbReference type="GO" id="GO:0003677">
    <property type="term" value="F:DNA binding"/>
    <property type="evidence" value="ECO:0007669"/>
    <property type="project" value="UniProtKB-KW"/>
</dbReference>
<dbReference type="InterPro" id="IPR058163">
    <property type="entry name" value="LysR-type_TF_proteobact-type"/>
</dbReference>
<dbReference type="PRINTS" id="PR00039">
    <property type="entry name" value="HTHLYSR"/>
</dbReference>
<evidence type="ECO:0000313" key="7">
    <source>
        <dbReference type="Proteomes" id="UP000533533"/>
    </source>
</evidence>
<comment type="similarity">
    <text evidence="1">Belongs to the LysR transcriptional regulatory family.</text>
</comment>
<dbReference type="InterPro" id="IPR036390">
    <property type="entry name" value="WH_DNA-bd_sf"/>
</dbReference>
<sequence>MQSSRSGRRRIVCCAPPRTRAANRTRGQISHSGVVSRNARSRAAALDGRVGMDRLEAIEIFIRVVDTGSFSAAARHFDIGQPAVSKAVAQLEEWLGAKLLLRSTRALTPTEAGKGFYQRAIRAVEETNEAVLAARGTTSALKGKLRVSAAVCFARLHIVPRLPEFLERHPELELELVLDDRNIDLVGEGIDVALRMGDLANSNMTARRIGEARRRVLATPSYFEQNGTPAAPVDLIAHRAVIYTREPSGGEDWTFRSETAELSVRLQGRVKITATEGLRAAVFAGMGLAVASEWAFSPELKSGEVVSVMDDWMLPTIPLSAVYPTGRLASTKARQFVAFVEECLAPEFAPHLLSVRGLKIA</sequence>
<reference evidence="6 7" key="1">
    <citation type="submission" date="2020-08" db="EMBL/GenBank/DDBJ databases">
        <title>Genomic Encyclopedia of Type Strains, Phase IV (KMG-V): Genome sequencing to study the core and pangenomes of soil and plant-associated prokaryotes.</title>
        <authorList>
            <person name="Whitman W."/>
        </authorList>
    </citation>
    <scope>NUCLEOTIDE SEQUENCE [LARGE SCALE GENOMIC DNA]</scope>
    <source>
        <strain evidence="6 7">SRMrh-85</strain>
    </source>
</reference>
<dbReference type="Gene3D" id="3.40.190.290">
    <property type="match status" value="1"/>
</dbReference>
<evidence type="ECO:0000256" key="3">
    <source>
        <dbReference type="ARBA" id="ARBA00023125"/>
    </source>
</evidence>
<dbReference type="PANTHER" id="PTHR30537">
    <property type="entry name" value="HTH-TYPE TRANSCRIPTIONAL REGULATOR"/>
    <property type="match status" value="1"/>
</dbReference>
<organism evidence="6 7">
    <name type="scientific">Paraburkholderia silvatlantica</name>
    <dbReference type="NCBI Taxonomy" id="321895"/>
    <lineage>
        <taxon>Bacteria</taxon>
        <taxon>Pseudomonadati</taxon>
        <taxon>Pseudomonadota</taxon>
        <taxon>Betaproteobacteria</taxon>
        <taxon>Burkholderiales</taxon>
        <taxon>Burkholderiaceae</taxon>
        <taxon>Paraburkholderia</taxon>
    </lineage>
</organism>
<evidence type="ECO:0000313" key="6">
    <source>
        <dbReference type="EMBL" id="MBB2926274.1"/>
    </source>
</evidence>
<dbReference type="InterPro" id="IPR036388">
    <property type="entry name" value="WH-like_DNA-bd_sf"/>
</dbReference>
<protein>
    <submittedName>
        <fullName evidence="6">DNA-binding transcriptional LysR family regulator</fullName>
    </submittedName>
</protein>
<feature type="domain" description="HTH lysR-type" evidence="5">
    <location>
        <begin position="53"/>
        <end position="110"/>
    </location>
</feature>
<keyword evidence="7" id="KW-1185">Reference proteome</keyword>
<accession>A0ABR6FFT0</accession>
<keyword evidence="3 6" id="KW-0238">DNA-binding</keyword>
<dbReference type="Pfam" id="PF00126">
    <property type="entry name" value="HTH_1"/>
    <property type="match status" value="1"/>
</dbReference>
<proteinExistence type="inferred from homology"/>
<evidence type="ECO:0000256" key="1">
    <source>
        <dbReference type="ARBA" id="ARBA00009437"/>
    </source>
</evidence>
<keyword evidence="2" id="KW-0805">Transcription regulation</keyword>
<dbReference type="SUPFAM" id="SSF46785">
    <property type="entry name" value="Winged helix' DNA-binding domain"/>
    <property type="match status" value="1"/>
</dbReference>
<evidence type="ECO:0000259" key="5">
    <source>
        <dbReference type="PROSITE" id="PS50931"/>
    </source>
</evidence>
<dbReference type="InterPro" id="IPR000847">
    <property type="entry name" value="LysR_HTH_N"/>
</dbReference>
<name>A0ABR6FFT0_9BURK</name>
<dbReference type="InterPro" id="IPR005119">
    <property type="entry name" value="LysR_subst-bd"/>
</dbReference>
<dbReference type="Gene3D" id="1.10.10.10">
    <property type="entry name" value="Winged helix-like DNA-binding domain superfamily/Winged helix DNA-binding domain"/>
    <property type="match status" value="1"/>
</dbReference>
<comment type="caution">
    <text evidence="6">The sequence shown here is derived from an EMBL/GenBank/DDBJ whole genome shotgun (WGS) entry which is preliminary data.</text>
</comment>
<evidence type="ECO:0000256" key="2">
    <source>
        <dbReference type="ARBA" id="ARBA00023015"/>
    </source>
</evidence>
<keyword evidence="4" id="KW-0804">Transcription</keyword>
<dbReference type="EMBL" id="JACHVZ010000002">
    <property type="protein sequence ID" value="MBB2926274.1"/>
    <property type="molecule type" value="Genomic_DNA"/>
</dbReference>
<dbReference type="PANTHER" id="PTHR30537:SF80">
    <property type="entry name" value="TRANSCRIPTIONAL REGULATOR"/>
    <property type="match status" value="1"/>
</dbReference>
<dbReference type="Pfam" id="PF03466">
    <property type="entry name" value="LysR_substrate"/>
    <property type="match status" value="1"/>
</dbReference>